<keyword evidence="3" id="KW-1185">Reference proteome</keyword>
<reference evidence="2 3" key="1">
    <citation type="submission" date="2019-07" db="EMBL/GenBank/DDBJ databases">
        <title>Genomic Encyclopedia of Archaeal and Bacterial Type Strains, Phase II (KMG-II): from individual species to whole genera.</title>
        <authorList>
            <person name="Goeker M."/>
        </authorList>
    </citation>
    <scope>NUCLEOTIDE SEQUENCE [LARGE SCALE GENOMIC DNA]</scope>
    <source>
        <strain evidence="2 3">DSM 21935</strain>
    </source>
</reference>
<dbReference type="OrthoDB" id="9916020at2"/>
<evidence type="ECO:0000313" key="2">
    <source>
        <dbReference type="EMBL" id="TYP92070.1"/>
    </source>
</evidence>
<dbReference type="AlphaFoldDB" id="A0A5D3YIK3"/>
<evidence type="ECO:0000313" key="3">
    <source>
        <dbReference type="Proteomes" id="UP000324595"/>
    </source>
</evidence>
<keyword evidence="1" id="KW-0175">Coiled coil</keyword>
<dbReference type="EMBL" id="VNHY01000004">
    <property type="protein sequence ID" value="TYP92070.1"/>
    <property type="molecule type" value="Genomic_DNA"/>
</dbReference>
<dbReference type="Proteomes" id="UP000324595">
    <property type="component" value="Unassembled WGS sequence"/>
</dbReference>
<proteinExistence type="predicted"/>
<feature type="coiled-coil region" evidence="1">
    <location>
        <begin position="57"/>
        <end position="84"/>
    </location>
</feature>
<protein>
    <submittedName>
        <fullName evidence="2">Uncharacterized protein</fullName>
    </submittedName>
</protein>
<gene>
    <name evidence="2" type="ORF">LX73_2316</name>
</gene>
<name>A0A5D3YIK3_9BACT</name>
<evidence type="ECO:0000256" key="1">
    <source>
        <dbReference type="SAM" id="Coils"/>
    </source>
</evidence>
<sequence length="87" mass="10645">MAQHQRILDELEPLFEKAEKQGLWFYTKHGNSWFSPEKLRLMHENGCHIWGKENWQLKDPEERLAQLRSEKRAIEEKIKRFEIQLNQ</sequence>
<dbReference type="RefSeq" id="WP_148899631.1">
    <property type="nucleotide sequence ID" value="NZ_VNHY01000004.1"/>
</dbReference>
<comment type="caution">
    <text evidence="2">The sequence shown here is derived from an EMBL/GenBank/DDBJ whole genome shotgun (WGS) entry which is preliminary data.</text>
</comment>
<accession>A0A5D3YIK3</accession>
<organism evidence="2 3">
    <name type="scientific">Fodinibius salinus</name>
    <dbReference type="NCBI Taxonomy" id="860790"/>
    <lineage>
        <taxon>Bacteria</taxon>
        <taxon>Pseudomonadati</taxon>
        <taxon>Balneolota</taxon>
        <taxon>Balneolia</taxon>
        <taxon>Balneolales</taxon>
        <taxon>Balneolaceae</taxon>
        <taxon>Fodinibius</taxon>
    </lineage>
</organism>